<gene>
    <name evidence="2" type="ORF">SDC9_184123</name>
</gene>
<sequence length="156" mass="18893">MTGGTHTRLERIEFLGRYPDLVNNVRVCWQHLDEGINCGVCEKCVRTRLEMMIFGLEPKIFNEPMSGKYIEALTFENSTQFKFFEEIYLNFPKDNPYYEWIEKIYKREKKKNDPCEARLEIKESEIRRLEDEITQMKNTKSYKITKPLRYIRKFLK</sequence>
<comment type="caution">
    <text evidence="2">The sequence shown here is derived from an EMBL/GenBank/DDBJ whole genome shotgun (WGS) entry which is preliminary data.</text>
</comment>
<organism evidence="2">
    <name type="scientific">bioreactor metagenome</name>
    <dbReference type="NCBI Taxonomy" id="1076179"/>
    <lineage>
        <taxon>unclassified sequences</taxon>
        <taxon>metagenomes</taxon>
        <taxon>ecological metagenomes</taxon>
    </lineage>
</organism>
<reference evidence="2" key="1">
    <citation type="submission" date="2019-08" db="EMBL/GenBank/DDBJ databases">
        <authorList>
            <person name="Kucharzyk K."/>
            <person name="Murdoch R.W."/>
            <person name="Higgins S."/>
            <person name="Loffler F."/>
        </authorList>
    </citation>
    <scope>NUCLEOTIDE SEQUENCE</scope>
</reference>
<evidence type="ECO:0000313" key="2">
    <source>
        <dbReference type="EMBL" id="MPN36613.1"/>
    </source>
</evidence>
<proteinExistence type="predicted"/>
<keyword evidence="1" id="KW-0175">Coiled coil</keyword>
<feature type="coiled-coil region" evidence="1">
    <location>
        <begin position="112"/>
        <end position="139"/>
    </location>
</feature>
<protein>
    <submittedName>
        <fullName evidence="2">Uncharacterized protein</fullName>
    </submittedName>
</protein>
<evidence type="ECO:0000256" key="1">
    <source>
        <dbReference type="SAM" id="Coils"/>
    </source>
</evidence>
<dbReference type="EMBL" id="VSSQ01090837">
    <property type="protein sequence ID" value="MPN36613.1"/>
    <property type="molecule type" value="Genomic_DNA"/>
</dbReference>
<dbReference type="AlphaFoldDB" id="A0A645HM47"/>
<accession>A0A645HM47</accession>
<name>A0A645HM47_9ZZZZ</name>